<dbReference type="GO" id="GO:0008270">
    <property type="term" value="F:zinc ion binding"/>
    <property type="evidence" value="ECO:0007669"/>
    <property type="project" value="UniProtKB-KW"/>
</dbReference>
<sequence>MNDEFQKCFQMLNMEWEKRLQYICGKCWQHIWEFHQFQKSIIEAQKGLHLQVEASKEVEKVKIKSELNINQQEVQLMLHNAKELSASTDGSIKPTALTFVIKSEEPLDLNSDHEGLSPQDGQDHLTDEEMFLMKNEDYSSSDDMPLTSLGKTNLSSSNNKVSATKRSVEEFDELVALWRSSLECEICHQLVASYSQLKEHFSNFHASEGCFIMCCQLRLETRYNVENHIRYHNAPEHLRCDACRKSYRLKKYLRNHIKNVHTSKGVEKEANVIEKLEGKYWCCKCSKDFASDQHLKKHNRSVHKPKNFECNICEKSFMHADVLREHLVSHKGEKLHACSFCPKSFTWRSNYGEHMRKFHPHEWQKMQKEAAQNEAQRETLKGYRRETRGECMVYVCIYCTVEYDKRLTMLKHIKRCRRDGGTKETKMEFRLETRGESIVHICIYCSKEYEKRVSMQNHIRRWHTEHRPVELRNGYRREIREEGMVYVCSSCSQEYEKRYSIYSHISRCQGSDRPIEPKKGYRRETRGESMVYICNFCTKEYTKMKSVHYHLYNFHRDEASLAKEAPTISEPPVSGVQQQPIHSRRTRSSNTRIIGSNTNDVANVTSDDDTLSELKKEGEEDSLMTPIETNELKDENATQTYVKTEQFSADTNALVKKEMDDQEMSQDFKEATWETEKFIKSEEEFI</sequence>
<feature type="domain" description="C2H2-type" evidence="7">
    <location>
        <begin position="336"/>
        <end position="364"/>
    </location>
</feature>
<feature type="region of interest" description="Disordered" evidence="6">
    <location>
        <begin position="139"/>
        <end position="162"/>
    </location>
</feature>
<dbReference type="PANTHER" id="PTHR24379:SF121">
    <property type="entry name" value="C2H2-TYPE DOMAIN-CONTAINING PROTEIN"/>
    <property type="match status" value="1"/>
</dbReference>
<dbReference type="InterPro" id="IPR013087">
    <property type="entry name" value="Znf_C2H2_type"/>
</dbReference>
<feature type="domain" description="C2H2-type" evidence="7">
    <location>
        <begin position="308"/>
        <end position="335"/>
    </location>
</feature>
<feature type="domain" description="C2H2-type" evidence="7">
    <location>
        <begin position="280"/>
        <end position="308"/>
    </location>
</feature>
<dbReference type="OrthoDB" id="8002153at2759"/>
<dbReference type="EnsemblMetazoa" id="SCAU006207-RA">
    <property type="protein sequence ID" value="SCAU006207-PA"/>
    <property type="gene ID" value="SCAU006207"/>
</dbReference>
<evidence type="ECO:0000313" key="8">
    <source>
        <dbReference type="EnsemblMetazoa" id="SCAU006207-PA"/>
    </source>
</evidence>
<keyword evidence="3 5" id="KW-0863">Zinc-finger</keyword>
<reference evidence="8" key="1">
    <citation type="submission" date="2020-05" db="UniProtKB">
        <authorList>
            <consortium name="EnsemblMetazoa"/>
        </authorList>
    </citation>
    <scope>IDENTIFICATION</scope>
    <source>
        <strain evidence="8">USDA</strain>
    </source>
</reference>
<accession>A0A1I8PA41</accession>
<dbReference type="PROSITE" id="PS00028">
    <property type="entry name" value="ZINC_FINGER_C2H2_1"/>
    <property type="match status" value="7"/>
</dbReference>
<evidence type="ECO:0000256" key="1">
    <source>
        <dbReference type="ARBA" id="ARBA00022723"/>
    </source>
</evidence>
<dbReference type="InterPro" id="IPR036236">
    <property type="entry name" value="Znf_C2H2_sf"/>
</dbReference>
<dbReference type="AlphaFoldDB" id="A0A1I8PA41"/>
<evidence type="ECO:0000256" key="2">
    <source>
        <dbReference type="ARBA" id="ARBA00022737"/>
    </source>
</evidence>
<dbReference type="Gene3D" id="3.40.1800.20">
    <property type="match status" value="1"/>
</dbReference>
<dbReference type="STRING" id="35570.A0A1I8PA41"/>
<organism evidence="8 9">
    <name type="scientific">Stomoxys calcitrans</name>
    <name type="common">Stable fly</name>
    <name type="synonym">Conops calcitrans</name>
    <dbReference type="NCBI Taxonomy" id="35570"/>
    <lineage>
        <taxon>Eukaryota</taxon>
        <taxon>Metazoa</taxon>
        <taxon>Ecdysozoa</taxon>
        <taxon>Arthropoda</taxon>
        <taxon>Hexapoda</taxon>
        <taxon>Insecta</taxon>
        <taxon>Pterygota</taxon>
        <taxon>Neoptera</taxon>
        <taxon>Endopterygota</taxon>
        <taxon>Diptera</taxon>
        <taxon>Brachycera</taxon>
        <taxon>Muscomorpha</taxon>
        <taxon>Muscoidea</taxon>
        <taxon>Muscidae</taxon>
        <taxon>Stomoxys</taxon>
    </lineage>
</organism>
<dbReference type="SMART" id="SM00355">
    <property type="entry name" value="ZnF_C2H2"/>
    <property type="match status" value="10"/>
</dbReference>
<dbReference type="PANTHER" id="PTHR24379">
    <property type="entry name" value="KRAB AND ZINC FINGER DOMAIN-CONTAINING"/>
    <property type="match status" value="1"/>
</dbReference>
<dbReference type="Pfam" id="PF12874">
    <property type="entry name" value="zf-met"/>
    <property type="match status" value="1"/>
</dbReference>
<feature type="domain" description="C2H2-type" evidence="7">
    <location>
        <begin position="440"/>
        <end position="468"/>
    </location>
</feature>
<dbReference type="SUPFAM" id="SSF57667">
    <property type="entry name" value="beta-beta-alpha zinc fingers"/>
    <property type="match status" value="3"/>
</dbReference>
<feature type="compositionally biased region" description="Polar residues" evidence="6">
    <location>
        <begin position="149"/>
        <end position="162"/>
    </location>
</feature>
<feature type="domain" description="C2H2-type" evidence="7">
    <location>
        <begin position="486"/>
        <end position="514"/>
    </location>
</feature>
<evidence type="ECO:0000256" key="4">
    <source>
        <dbReference type="ARBA" id="ARBA00022833"/>
    </source>
</evidence>
<evidence type="ECO:0000259" key="7">
    <source>
        <dbReference type="PROSITE" id="PS50157"/>
    </source>
</evidence>
<dbReference type="KEGG" id="scac:106084812"/>
<keyword evidence="4" id="KW-0862">Zinc</keyword>
<dbReference type="Gene3D" id="3.30.160.60">
    <property type="entry name" value="Classic Zinc Finger"/>
    <property type="match status" value="4"/>
</dbReference>
<evidence type="ECO:0000256" key="6">
    <source>
        <dbReference type="SAM" id="MobiDB-lite"/>
    </source>
</evidence>
<evidence type="ECO:0000256" key="3">
    <source>
        <dbReference type="ARBA" id="ARBA00022771"/>
    </source>
</evidence>
<evidence type="ECO:0000313" key="9">
    <source>
        <dbReference type="Proteomes" id="UP000095300"/>
    </source>
</evidence>
<feature type="region of interest" description="Disordered" evidence="6">
    <location>
        <begin position="568"/>
        <end position="595"/>
    </location>
</feature>
<keyword evidence="9" id="KW-1185">Reference proteome</keyword>
<feature type="domain" description="C2H2-type" evidence="7">
    <location>
        <begin position="238"/>
        <end position="266"/>
    </location>
</feature>
<dbReference type="Proteomes" id="UP000095300">
    <property type="component" value="Unassembled WGS sequence"/>
</dbReference>
<keyword evidence="2" id="KW-0677">Repeat</keyword>
<gene>
    <name evidence="8" type="primary">106084812</name>
</gene>
<dbReference type="PROSITE" id="PS50157">
    <property type="entry name" value="ZINC_FINGER_C2H2_2"/>
    <property type="match status" value="7"/>
</dbReference>
<protein>
    <recommendedName>
        <fullName evidence="7">C2H2-type domain-containing protein</fullName>
    </recommendedName>
</protein>
<feature type="domain" description="C2H2-type" evidence="7">
    <location>
        <begin position="532"/>
        <end position="560"/>
    </location>
</feature>
<dbReference type="VEuPathDB" id="VectorBase:SCAU006207"/>
<keyword evidence="1" id="KW-0479">Metal-binding</keyword>
<evidence type="ECO:0000256" key="5">
    <source>
        <dbReference type="PROSITE-ProRule" id="PRU00042"/>
    </source>
</evidence>
<proteinExistence type="predicted"/>
<name>A0A1I8PA41_STOCA</name>